<dbReference type="InterPro" id="IPR036910">
    <property type="entry name" value="HMG_box_dom_sf"/>
</dbReference>
<dbReference type="InterPro" id="IPR056513">
    <property type="entry name" value="INO80F"/>
</dbReference>
<dbReference type="SMART" id="SM00398">
    <property type="entry name" value="HMG"/>
    <property type="match status" value="1"/>
</dbReference>
<dbReference type="GO" id="GO:0005634">
    <property type="term" value="C:nucleus"/>
    <property type="evidence" value="ECO:0007669"/>
    <property type="project" value="UniProtKB-SubCell"/>
</dbReference>
<dbReference type="GO" id="GO:0006357">
    <property type="term" value="P:regulation of transcription by RNA polymerase II"/>
    <property type="evidence" value="ECO:0007669"/>
    <property type="project" value="TreeGrafter"/>
</dbReference>
<sequence length="245" mass="29542">MMSDDSENDIPYDRKRKHDPYYIKYKLLMQECVKFQRENEKLVFRLREVNKITKRRYKEVQFFRQRLLNIHGQDWSVIPPEVLSDLTDEEEEKPHPTQVVPKKEVKQEKPDEPGVVKDKAKLEKLEKPKLEKKLEKPKPVEKPKTLAKRPPRRKVPKSERDPNAPKRPSNPFFQFCQEQRQPLMEQICSELKPFEVEPSKQELTRQLAIKWNSLSTSDKKVYVDRYERSKEKYNAQMEDYKKTKE</sequence>
<dbReference type="OrthoDB" id="10070927at2759"/>
<proteinExistence type="predicted"/>
<keyword evidence="3 4" id="KW-0539">Nucleus</keyword>
<dbReference type="PANTHER" id="PTHR48112">
    <property type="entry name" value="HIGH MOBILITY GROUP PROTEIN DSP1"/>
    <property type="match status" value="1"/>
</dbReference>
<feature type="region of interest" description="Disordered" evidence="5">
    <location>
        <begin position="87"/>
        <end position="172"/>
    </location>
</feature>
<evidence type="ECO:0000256" key="3">
    <source>
        <dbReference type="ARBA" id="ARBA00023242"/>
    </source>
</evidence>
<keyword evidence="2 4" id="KW-0238">DNA-binding</keyword>
<dbReference type="AlphaFoldDB" id="A0A9N9N067"/>
<evidence type="ECO:0000256" key="1">
    <source>
        <dbReference type="ARBA" id="ARBA00004123"/>
    </source>
</evidence>
<dbReference type="Pfam" id="PF00505">
    <property type="entry name" value="HMG_box"/>
    <property type="match status" value="1"/>
</dbReference>
<feature type="DNA-binding region" description="HMG box" evidence="4">
    <location>
        <begin position="165"/>
        <end position="241"/>
    </location>
</feature>
<name>A0A9N9N067_9CUCU</name>
<comment type="subcellular location">
    <subcellularLocation>
        <location evidence="1">Nucleus</location>
    </subcellularLocation>
</comment>
<evidence type="ECO:0000313" key="7">
    <source>
        <dbReference type="EMBL" id="CAG9773937.1"/>
    </source>
</evidence>
<feature type="compositionally biased region" description="Basic and acidic residues" evidence="5">
    <location>
        <begin position="101"/>
        <end position="144"/>
    </location>
</feature>
<gene>
    <name evidence="7" type="ORF">CEUTPL_LOCUS14322</name>
</gene>
<keyword evidence="8" id="KW-1185">Reference proteome</keyword>
<dbReference type="EMBL" id="OU892285">
    <property type="protein sequence ID" value="CAG9773937.1"/>
    <property type="molecule type" value="Genomic_DNA"/>
</dbReference>
<reference evidence="7" key="1">
    <citation type="submission" date="2022-01" db="EMBL/GenBank/DDBJ databases">
        <authorList>
            <person name="King R."/>
        </authorList>
    </citation>
    <scope>NUCLEOTIDE SEQUENCE</scope>
</reference>
<dbReference type="InterPro" id="IPR050342">
    <property type="entry name" value="HMGB"/>
</dbReference>
<dbReference type="InterPro" id="IPR009071">
    <property type="entry name" value="HMG_box_dom"/>
</dbReference>
<feature type="compositionally biased region" description="Basic residues" evidence="5">
    <location>
        <begin position="145"/>
        <end position="155"/>
    </location>
</feature>
<dbReference type="Gene3D" id="1.10.30.10">
    <property type="entry name" value="High mobility group box domain"/>
    <property type="match status" value="1"/>
</dbReference>
<evidence type="ECO:0000313" key="8">
    <source>
        <dbReference type="Proteomes" id="UP001152799"/>
    </source>
</evidence>
<dbReference type="GO" id="GO:0003677">
    <property type="term" value="F:DNA binding"/>
    <property type="evidence" value="ECO:0007669"/>
    <property type="project" value="UniProtKB-UniRule"/>
</dbReference>
<dbReference type="PANTHER" id="PTHR48112:SF22">
    <property type="entry name" value="MITOCHONDRIAL TRANSCRIPTION FACTOR A, ISOFORM B"/>
    <property type="match status" value="1"/>
</dbReference>
<evidence type="ECO:0000256" key="4">
    <source>
        <dbReference type="PROSITE-ProRule" id="PRU00267"/>
    </source>
</evidence>
<dbReference type="Proteomes" id="UP001152799">
    <property type="component" value="Chromosome 9"/>
</dbReference>
<evidence type="ECO:0000256" key="5">
    <source>
        <dbReference type="SAM" id="MobiDB-lite"/>
    </source>
</evidence>
<dbReference type="PROSITE" id="PS50118">
    <property type="entry name" value="HMG_BOX_2"/>
    <property type="match status" value="1"/>
</dbReference>
<evidence type="ECO:0000259" key="6">
    <source>
        <dbReference type="PROSITE" id="PS50118"/>
    </source>
</evidence>
<dbReference type="SUPFAM" id="SSF47095">
    <property type="entry name" value="HMG-box"/>
    <property type="match status" value="1"/>
</dbReference>
<evidence type="ECO:0000256" key="2">
    <source>
        <dbReference type="ARBA" id="ARBA00023125"/>
    </source>
</evidence>
<accession>A0A9N9N067</accession>
<organism evidence="7 8">
    <name type="scientific">Ceutorhynchus assimilis</name>
    <name type="common">cabbage seed weevil</name>
    <dbReference type="NCBI Taxonomy" id="467358"/>
    <lineage>
        <taxon>Eukaryota</taxon>
        <taxon>Metazoa</taxon>
        <taxon>Ecdysozoa</taxon>
        <taxon>Arthropoda</taxon>
        <taxon>Hexapoda</taxon>
        <taxon>Insecta</taxon>
        <taxon>Pterygota</taxon>
        <taxon>Neoptera</taxon>
        <taxon>Endopterygota</taxon>
        <taxon>Coleoptera</taxon>
        <taxon>Polyphaga</taxon>
        <taxon>Cucujiformia</taxon>
        <taxon>Curculionidae</taxon>
        <taxon>Ceutorhynchinae</taxon>
        <taxon>Ceutorhynchus</taxon>
    </lineage>
</organism>
<dbReference type="Pfam" id="PF24245">
    <property type="entry name" value="INO80F"/>
    <property type="match status" value="1"/>
</dbReference>
<feature type="domain" description="HMG box" evidence="6">
    <location>
        <begin position="165"/>
        <end position="241"/>
    </location>
</feature>
<protein>
    <recommendedName>
        <fullName evidence="6">HMG box domain-containing protein</fullName>
    </recommendedName>
</protein>